<feature type="compositionally biased region" description="Basic and acidic residues" evidence="1">
    <location>
        <begin position="115"/>
        <end position="128"/>
    </location>
</feature>
<evidence type="ECO:0000313" key="2">
    <source>
        <dbReference type="EMBL" id="MBB5796170.1"/>
    </source>
</evidence>
<proteinExistence type="predicted"/>
<evidence type="ECO:0000256" key="1">
    <source>
        <dbReference type="SAM" id="MobiDB-lite"/>
    </source>
</evidence>
<feature type="region of interest" description="Disordered" evidence="1">
    <location>
        <begin position="112"/>
        <end position="138"/>
    </location>
</feature>
<protein>
    <submittedName>
        <fullName evidence="2">Uncharacterized protein</fullName>
    </submittedName>
</protein>
<organism evidence="2 3">
    <name type="scientific">Streptomyces caelestis</name>
    <dbReference type="NCBI Taxonomy" id="36816"/>
    <lineage>
        <taxon>Bacteria</taxon>
        <taxon>Bacillati</taxon>
        <taxon>Actinomycetota</taxon>
        <taxon>Actinomycetes</taxon>
        <taxon>Kitasatosporales</taxon>
        <taxon>Streptomycetaceae</taxon>
        <taxon>Streptomyces</taxon>
    </lineage>
</organism>
<sequence>MAGGADVPGCRRESGKRLGNETIRITSTGQVSIRLPAALGYLANAPHGRYVLDTTVEFQHRGEEWADRISANSAVAYRIHHDPVRRRWYVTASWRRPAVPVLPIDAALANAGDQRAQHRSEHAAEHEPWQQGSLPLSL</sequence>
<keyword evidence="3" id="KW-1185">Reference proteome</keyword>
<dbReference type="EMBL" id="JACHNE010000001">
    <property type="protein sequence ID" value="MBB5796170.1"/>
    <property type="molecule type" value="Genomic_DNA"/>
</dbReference>
<comment type="caution">
    <text evidence="2">The sequence shown here is derived from an EMBL/GenBank/DDBJ whole genome shotgun (WGS) entry which is preliminary data.</text>
</comment>
<gene>
    <name evidence="2" type="ORF">HDA41_004134</name>
</gene>
<name>A0A7W9H5V2_9ACTN</name>
<dbReference type="RefSeq" id="WP_230299478.1">
    <property type="nucleotide sequence ID" value="NZ_JACHNE010000001.1"/>
</dbReference>
<dbReference type="AlphaFoldDB" id="A0A7W9H5V2"/>
<dbReference type="Proteomes" id="UP000590647">
    <property type="component" value="Unassembled WGS sequence"/>
</dbReference>
<accession>A0A7W9H5V2</accession>
<reference evidence="2 3" key="1">
    <citation type="submission" date="2020-08" db="EMBL/GenBank/DDBJ databases">
        <title>Sequencing the genomes of 1000 actinobacteria strains.</title>
        <authorList>
            <person name="Klenk H.-P."/>
        </authorList>
    </citation>
    <scope>NUCLEOTIDE SEQUENCE [LARGE SCALE GENOMIC DNA]</scope>
    <source>
        <strain evidence="2 3">DSM 40084</strain>
    </source>
</reference>
<evidence type="ECO:0000313" key="3">
    <source>
        <dbReference type="Proteomes" id="UP000590647"/>
    </source>
</evidence>